<evidence type="ECO:0000313" key="8">
    <source>
        <dbReference type="EMBL" id="RYR32440.1"/>
    </source>
</evidence>
<dbReference type="Pfam" id="PF03358">
    <property type="entry name" value="FMN_red"/>
    <property type="match status" value="1"/>
</dbReference>
<evidence type="ECO:0000256" key="1">
    <source>
        <dbReference type="ARBA" id="ARBA00012648"/>
    </source>
</evidence>
<dbReference type="GO" id="GO:0005829">
    <property type="term" value="C:cytosol"/>
    <property type="evidence" value="ECO:0007669"/>
    <property type="project" value="TreeGrafter"/>
</dbReference>
<accession>A0A445B1B1</accession>
<dbReference type="InterPro" id="IPR029039">
    <property type="entry name" value="Flavoprotein-like_sf"/>
</dbReference>
<dbReference type="AlphaFoldDB" id="A0A445B1B1"/>
<dbReference type="Pfam" id="PF13837">
    <property type="entry name" value="Myb_DNA-bind_4"/>
    <property type="match status" value="1"/>
</dbReference>
<feature type="coiled-coil region" evidence="4">
    <location>
        <begin position="277"/>
        <end position="343"/>
    </location>
</feature>
<organism evidence="8 9">
    <name type="scientific">Arachis hypogaea</name>
    <name type="common">Peanut</name>
    <dbReference type="NCBI Taxonomy" id="3818"/>
    <lineage>
        <taxon>Eukaryota</taxon>
        <taxon>Viridiplantae</taxon>
        <taxon>Streptophyta</taxon>
        <taxon>Embryophyta</taxon>
        <taxon>Tracheophyta</taxon>
        <taxon>Spermatophyta</taxon>
        <taxon>Magnoliopsida</taxon>
        <taxon>eudicotyledons</taxon>
        <taxon>Gunneridae</taxon>
        <taxon>Pentapetalae</taxon>
        <taxon>rosids</taxon>
        <taxon>fabids</taxon>
        <taxon>Fabales</taxon>
        <taxon>Fabaceae</taxon>
        <taxon>Papilionoideae</taxon>
        <taxon>50 kb inversion clade</taxon>
        <taxon>dalbergioids sensu lato</taxon>
        <taxon>Dalbergieae</taxon>
        <taxon>Pterocarpus clade</taxon>
        <taxon>Arachis</taxon>
    </lineage>
</organism>
<dbReference type="FunFam" id="1.10.10.60:FF:000152">
    <property type="entry name" value="Trihelix transcription factor ASIL2"/>
    <property type="match status" value="1"/>
</dbReference>
<feature type="domain" description="NADPH-dependent FMN reductase-like" evidence="6">
    <location>
        <begin position="465"/>
        <end position="608"/>
    </location>
</feature>
<keyword evidence="9" id="KW-1185">Reference proteome</keyword>
<evidence type="ECO:0000256" key="3">
    <source>
        <dbReference type="ARBA" id="ARBA00048983"/>
    </source>
</evidence>
<keyword evidence="4" id="KW-0175">Coiled coil</keyword>
<name>A0A445B1B1_ARAHY</name>
<dbReference type="Gene3D" id="3.40.50.360">
    <property type="match status" value="1"/>
</dbReference>
<comment type="catalytic activity">
    <reaction evidence="3">
        <text>a quinone + NADPH + H(+) = a quinol + NADP(+)</text>
        <dbReference type="Rhea" id="RHEA:46164"/>
        <dbReference type="ChEBI" id="CHEBI:15378"/>
        <dbReference type="ChEBI" id="CHEBI:24646"/>
        <dbReference type="ChEBI" id="CHEBI:57783"/>
        <dbReference type="ChEBI" id="CHEBI:58349"/>
        <dbReference type="ChEBI" id="CHEBI:132124"/>
        <dbReference type="EC" id="1.6.5.2"/>
    </reaction>
</comment>
<feature type="region of interest" description="Disordered" evidence="5">
    <location>
        <begin position="1"/>
        <end position="51"/>
    </location>
</feature>
<evidence type="ECO:0000256" key="4">
    <source>
        <dbReference type="SAM" id="Coils"/>
    </source>
</evidence>
<evidence type="ECO:0000256" key="2">
    <source>
        <dbReference type="ARBA" id="ARBA00047678"/>
    </source>
</evidence>
<gene>
    <name evidence="8" type="ORF">Ahy_A10g047003</name>
</gene>
<dbReference type="GO" id="GO:0003955">
    <property type="term" value="F:NAD(P)H dehydrogenase (quinone) activity"/>
    <property type="evidence" value="ECO:0007669"/>
    <property type="project" value="UniProtKB-EC"/>
</dbReference>
<dbReference type="PANTHER" id="PTHR30543">
    <property type="entry name" value="CHROMATE REDUCTASE"/>
    <property type="match status" value="1"/>
</dbReference>
<feature type="region of interest" description="Disordered" evidence="5">
    <location>
        <begin position="198"/>
        <end position="232"/>
    </location>
</feature>
<dbReference type="SUPFAM" id="SSF52218">
    <property type="entry name" value="Flavoproteins"/>
    <property type="match status" value="1"/>
</dbReference>
<comment type="caution">
    <text evidence="8">The sequence shown here is derived from an EMBL/GenBank/DDBJ whole genome shotgun (WGS) entry which is preliminary data.</text>
</comment>
<dbReference type="InterPro" id="IPR044822">
    <property type="entry name" value="Myb_DNA-bind_4"/>
</dbReference>
<dbReference type="EMBL" id="SDMP01000010">
    <property type="protein sequence ID" value="RYR32440.1"/>
    <property type="molecule type" value="Genomic_DNA"/>
</dbReference>
<dbReference type="GO" id="GO:0010181">
    <property type="term" value="F:FMN binding"/>
    <property type="evidence" value="ECO:0007669"/>
    <property type="project" value="TreeGrafter"/>
</dbReference>
<sequence>MEDKDEDSNNNKNNNQHHHNHPKEEPLIIRKHNTIGGGSGSGSGGDRLKRDEWSEGAVSTLLEAYESKWVLRNRAKLKGHDWEDVARHVSSRANSTKSPKTQTQCKNKIESMKKRYRSESATADASSWPLYSRLDLLLRGTGPVPTASTLAASPLPLSPTLQAVPVTVTVAAAAATGSHQSLHFSNNQQPLMLLEQPPSSQALHQPPPPPGAVAAPPPPATTTQNSHGSNGVERVITKEDGLLGTKSCEHISNKNEVETDSSTPALYSEKDKLRCNKRKMKMESNKQRRRKEEMEIAGSIRWLAEVVVRSEQARMDTMKEIEKMRVEAEAKRAEMDLKRTEIIANTQLEIARIFASVNNKGVDSSLRIGRSSLQKDEASPCYSLVACPGFPFPPLQVGSLPTVSQDNFPPPSLPVGELVCCHLLESSYAMSYPNCSKRSKHGEIEKEEAIEKEVAVSIISKKPVIKVAAICGSLRKASYNRGLIRAAIELSKEQIEGLHVEYVETAALPMLNTDLEVDGRFPAEVEEFRQKILEADCCLFASPDYNYSVTPIVKNALDWGSRPPNVWAGKAAAAVSAVGGGRRAQYHLRQIGVVLDLHFINKPEFYMNAHRPPGKFNVDGDLVDSDTKEDLKEILLSLQAFTMRLQGKC</sequence>
<dbReference type="Gene3D" id="1.10.10.60">
    <property type="entry name" value="Homeodomain-like"/>
    <property type="match status" value="1"/>
</dbReference>
<comment type="catalytic activity">
    <reaction evidence="2">
        <text>a quinone + NADH + H(+) = a quinol + NAD(+)</text>
        <dbReference type="Rhea" id="RHEA:46160"/>
        <dbReference type="ChEBI" id="CHEBI:15378"/>
        <dbReference type="ChEBI" id="CHEBI:24646"/>
        <dbReference type="ChEBI" id="CHEBI:57540"/>
        <dbReference type="ChEBI" id="CHEBI:57945"/>
        <dbReference type="ChEBI" id="CHEBI:132124"/>
        <dbReference type="EC" id="1.6.5.2"/>
    </reaction>
</comment>
<evidence type="ECO:0000313" key="9">
    <source>
        <dbReference type="Proteomes" id="UP000289738"/>
    </source>
</evidence>
<evidence type="ECO:0000256" key="5">
    <source>
        <dbReference type="SAM" id="MobiDB-lite"/>
    </source>
</evidence>
<protein>
    <recommendedName>
        <fullName evidence="1">NAD(P)H dehydrogenase (quinone)</fullName>
        <ecNumber evidence="1">1.6.5.2</ecNumber>
    </recommendedName>
</protein>
<evidence type="ECO:0000259" key="6">
    <source>
        <dbReference type="Pfam" id="PF03358"/>
    </source>
</evidence>
<dbReference type="PANTHER" id="PTHR30543:SF21">
    <property type="entry name" value="NAD(P)H-DEPENDENT FMN REDUCTASE LOT6"/>
    <property type="match status" value="1"/>
</dbReference>
<evidence type="ECO:0000259" key="7">
    <source>
        <dbReference type="Pfam" id="PF13837"/>
    </source>
</evidence>
<feature type="domain" description="Myb/SANT-like DNA-binding" evidence="7">
    <location>
        <begin position="50"/>
        <end position="136"/>
    </location>
</feature>
<dbReference type="InterPro" id="IPR005025">
    <property type="entry name" value="FMN_Rdtase-like_dom"/>
</dbReference>
<feature type="compositionally biased region" description="Gly residues" evidence="5">
    <location>
        <begin position="35"/>
        <end position="45"/>
    </location>
</feature>
<dbReference type="InterPro" id="IPR050712">
    <property type="entry name" value="NAD(P)H-dep_reductase"/>
</dbReference>
<dbReference type="STRING" id="3818.A0A445B1B1"/>
<reference evidence="8 9" key="1">
    <citation type="submission" date="2019-01" db="EMBL/GenBank/DDBJ databases">
        <title>Sequencing of cultivated peanut Arachis hypogaea provides insights into genome evolution and oil improvement.</title>
        <authorList>
            <person name="Chen X."/>
        </authorList>
    </citation>
    <scope>NUCLEOTIDE SEQUENCE [LARGE SCALE GENOMIC DNA]</scope>
    <source>
        <strain evidence="9">cv. Fuhuasheng</strain>
        <tissue evidence="8">Leaves</tissue>
    </source>
</reference>
<proteinExistence type="predicted"/>
<dbReference type="EC" id="1.6.5.2" evidence="1"/>
<dbReference type="Proteomes" id="UP000289738">
    <property type="component" value="Chromosome A10"/>
</dbReference>
<feature type="compositionally biased region" description="Pro residues" evidence="5">
    <location>
        <begin position="205"/>
        <end position="220"/>
    </location>
</feature>